<feature type="region of interest" description="Disordered" evidence="1">
    <location>
        <begin position="56"/>
        <end position="77"/>
    </location>
</feature>
<organism evidence="2 3">
    <name type="scientific">Lithospermum erythrorhizon</name>
    <name type="common">Purple gromwell</name>
    <name type="synonym">Lithospermum officinale var. erythrorhizon</name>
    <dbReference type="NCBI Taxonomy" id="34254"/>
    <lineage>
        <taxon>Eukaryota</taxon>
        <taxon>Viridiplantae</taxon>
        <taxon>Streptophyta</taxon>
        <taxon>Embryophyta</taxon>
        <taxon>Tracheophyta</taxon>
        <taxon>Spermatophyta</taxon>
        <taxon>Magnoliopsida</taxon>
        <taxon>eudicotyledons</taxon>
        <taxon>Gunneridae</taxon>
        <taxon>Pentapetalae</taxon>
        <taxon>asterids</taxon>
        <taxon>lamiids</taxon>
        <taxon>Boraginales</taxon>
        <taxon>Boraginaceae</taxon>
        <taxon>Boraginoideae</taxon>
        <taxon>Lithospermeae</taxon>
        <taxon>Lithospermum</taxon>
    </lineage>
</organism>
<evidence type="ECO:0000256" key="1">
    <source>
        <dbReference type="SAM" id="MobiDB-lite"/>
    </source>
</evidence>
<dbReference type="Proteomes" id="UP001454036">
    <property type="component" value="Unassembled WGS sequence"/>
</dbReference>
<feature type="compositionally biased region" description="Basic and acidic residues" evidence="1">
    <location>
        <begin position="67"/>
        <end position="77"/>
    </location>
</feature>
<proteinExistence type="predicted"/>
<gene>
    <name evidence="2" type="ORF">LIER_00817</name>
</gene>
<accession>A0AAV3NIR5</accession>
<dbReference type="AlphaFoldDB" id="A0AAV3NIR5"/>
<comment type="caution">
    <text evidence="2">The sequence shown here is derived from an EMBL/GenBank/DDBJ whole genome shotgun (WGS) entry which is preliminary data.</text>
</comment>
<sequence length="125" mass="13520">MKGGFHELDDPCDTAVVLEEEVVPSFEPGLPSLDPPVSPPVVGNLAEAMTSSTEAVVAPHGGGVRSGRPERAPPRHQQDYVLNVVRHTSRPPPPPLLRHLAPLLPQELSLDHTVRHCRTRVGVML</sequence>
<name>A0AAV3NIR5_LITER</name>
<keyword evidence="3" id="KW-1185">Reference proteome</keyword>
<dbReference type="EMBL" id="BAABME010000070">
    <property type="protein sequence ID" value="GAA0139230.1"/>
    <property type="molecule type" value="Genomic_DNA"/>
</dbReference>
<evidence type="ECO:0000313" key="2">
    <source>
        <dbReference type="EMBL" id="GAA0139230.1"/>
    </source>
</evidence>
<reference evidence="2 3" key="1">
    <citation type="submission" date="2024-01" db="EMBL/GenBank/DDBJ databases">
        <title>The complete chloroplast genome sequence of Lithospermum erythrorhizon: insights into the phylogenetic relationship among Boraginaceae species and the maternal lineages of purple gromwells.</title>
        <authorList>
            <person name="Okada T."/>
            <person name="Watanabe K."/>
        </authorList>
    </citation>
    <scope>NUCLEOTIDE SEQUENCE [LARGE SCALE GENOMIC DNA]</scope>
</reference>
<evidence type="ECO:0000313" key="3">
    <source>
        <dbReference type="Proteomes" id="UP001454036"/>
    </source>
</evidence>
<protein>
    <submittedName>
        <fullName evidence="2">Uncharacterized protein</fullName>
    </submittedName>
</protein>